<organism evidence="2">
    <name type="scientific">marine metagenome</name>
    <dbReference type="NCBI Taxonomy" id="408172"/>
    <lineage>
        <taxon>unclassified sequences</taxon>
        <taxon>metagenomes</taxon>
        <taxon>ecological metagenomes</taxon>
    </lineage>
</organism>
<dbReference type="EMBL" id="UINC01085293">
    <property type="protein sequence ID" value="SVC32701.1"/>
    <property type="molecule type" value="Genomic_DNA"/>
</dbReference>
<feature type="non-terminal residue" evidence="2">
    <location>
        <position position="38"/>
    </location>
</feature>
<protein>
    <submittedName>
        <fullName evidence="2">Uncharacterized protein</fullName>
    </submittedName>
</protein>
<feature type="non-terminal residue" evidence="2">
    <location>
        <position position="1"/>
    </location>
</feature>
<evidence type="ECO:0000256" key="1">
    <source>
        <dbReference type="SAM" id="MobiDB-lite"/>
    </source>
</evidence>
<dbReference type="AlphaFoldDB" id="A0A382LCW6"/>
<reference evidence="2" key="1">
    <citation type="submission" date="2018-05" db="EMBL/GenBank/DDBJ databases">
        <authorList>
            <person name="Lanie J.A."/>
            <person name="Ng W.-L."/>
            <person name="Kazmierczak K.M."/>
            <person name="Andrzejewski T.M."/>
            <person name="Davidsen T.M."/>
            <person name="Wayne K.J."/>
            <person name="Tettelin H."/>
            <person name="Glass J.I."/>
            <person name="Rusch D."/>
            <person name="Podicherti R."/>
            <person name="Tsui H.-C.T."/>
            <person name="Winkler M.E."/>
        </authorList>
    </citation>
    <scope>NUCLEOTIDE SEQUENCE</scope>
</reference>
<evidence type="ECO:0000313" key="2">
    <source>
        <dbReference type="EMBL" id="SVC32701.1"/>
    </source>
</evidence>
<sequence length="38" mass="3720">SCLESFTPSIENSSGKTTAAAITGPANGPRPTSSTPAI</sequence>
<feature type="region of interest" description="Disordered" evidence="1">
    <location>
        <begin position="1"/>
        <end position="38"/>
    </location>
</feature>
<name>A0A382LCW6_9ZZZZ</name>
<proteinExistence type="predicted"/>
<gene>
    <name evidence="2" type="ORF">METZ01_LOCUS285555</name>
</gene>
<feature type="compositionally biased region" description="Polar residues" evidence="1">
    <location>
        <begin position="1"/>
        <end position="17"/>
    </location>
</feature>
<accession>A0A382LCW6</accession>